<dbReference type="Gene3D" id="2.60.40.1880">
    <property type="entry name" value="Invasion associated locus B (IalB) protein"/>
    <property type="match status" value="1"/>
</dbReference>
<evidence type="ECO:0000256" key="1">
    <source>
        <dbReference type="SAM" id="SignalP"/>
    </source>
</evidence>
<protein>
    <recommendedName>
        <fullName evidence="4">AMIN domain-containing protein</fullName>
    </recommendedName>
</protein>
<evidence type="ECO:0000313" key="3">
    <source>
        <dbReference type="Proteomes" id="UP000019184"/>
    </source>
</evidence>
<keyword evidence="1" id="KW-0732">Signal</keyword>
<sequence length="189" mass="20666">MLTHQRNIASNQRAADCRRRLLAACGLCAGLALAPIMAVEAAWTAAMQPDPVTRQSRCLLSSESQTTSDGYDSTPVSLVFNGSSLLAVTESDLDLSFADLQLVVDDKPSVRSVKIVRKTDLVFDQNVPELVQLLRAGRQATIYLRFWPTWPATQTFPVHFSLSGFSKAYDSLNQNCQPAPAPAPSRSLR</sequence>
<feature type="signal peptide" evidence="1">
    <location>
        <begin position="1"/>
        <end position="34"/>
    </location>
</feature>
<dbReference type="EMBL" id="CBTK010000284">
    <property type="protein sequence ID" value="CDH46946.1"/>
    <property type="molecule type" value="Genomic_DNA"/>
</dbReference>
<reference evidence="2 3" key="1">
    <citation type="journal article" date="2014" name="ISME J.">
        <title>Candidatus Competibacter-lineage genomes retrieved from metagenomes reveal functional metabolic diversity.</title>
        <authorList>
            <person name="McIlroy S.J."/>
            <person name="Albertsen M."/>
            <person name="Andresen E.K."/>
            <person name="Saunders A.M."/>
            <person name="Kristiansen R."/>
            <person name="Stokholm-Bjerregaard M."/>
            <person name="Nielsen K.L."/>
            <person name="Nielsen P.H."/>
        </authorList>
    </citation>
    <scope>NUCLEOTIDE SEQUENCE [LARGE SCALE GENOMIC DNA]</scope>
    <source>
        <strain evidence="2 3">Run_B_J11</strain>
    </source>
</reference>
<feature type="chain" id="PRO_5031510977" description="AMIN domain-containing protein" evidence="1">
    <location>
        <begin position="35"/>
        <end position="189"/>
    </location>
</feature>
<dbReference type="OrthoDB" id="7063578at2"/>
<dbReference type="Proteomes" id="UP000019184">
    <property type="component" value="Unassembled WGS sequence"/>
</dbReference>
<comment type="caution">
    <text evidence="2">The sequence shown here is derived from an EMBL/GenBank/DDBJ whole genome shotgun (WGS) entry which is preliminary data.</text>
</comment>
<organism evidence="2 3">
    <name type="scientific">Candidatus Contendobacter odensis Run_B_J11</name>
    <dbReference type="NCBI Taxonomy" id="1400861"/>
    <lineage>
        <taxon>Bacteria</taxon>
        <taxon>Pseudomonadati</taxon>
        <taxon>Pseudomonadota</taxon>
        <taxon>Gammaproteobacteria</taxon>
        <taxon>Candidatus Competibacteraceae</taxon>
        <taxon>Candidatus Contendibacter</taxon>
    </lineage>
</organism>
<evidence type="ECO:0008006" key="4">
    <source>
        <dbReference type="Google" id="ProtNLM"/>
    </source>
</evidence>
<proteinExistence type="predicted"/>
<gene>
    <name evidence="2" type="ORF">BN874_670009</name>
</gene>
<dbReference type="RefSeq" id="WP_034435663.1">
    <property type="nucleotide sequence ID" value="NZ_CBTK010000284.1"/>
</dbReference>
<accession>A0A7U7GEL4</accession>
<name>A0A7U7GEL4_9GAMM</name>
<keyword evidence="3" id="KW-1185">Reference proteome</keyword>
<evidence type="ECO:0000313" key="2">
    <source>
        <dbReference type="EMBL" id="CDH46946.1"/>
    </source>
</evidence>
<dbReference type="AlphaFoldDB" id="A0A7U7GEL4"/>
<dbReference type="InterPro" id="IPR038696">
    <property type="entry name" value="IalB_sf"/>
</dbReference>